<dbReference type="NCBIfam" id="NF038029">
    <property type="entry name" value="LP_plasma"/>
    <property type="match status" value="1"/>
</dbReference>
<evidence type="ECO:0000313" key="3">
    <source>
        <dbReference type="Proteomes" id="UP000232223"/>
    </source>
</evidence>
<feature type="chain" id="PRO_5014733031" description="MOLPALP family lipoprotein" evidence="1">
    <location>
        <begin position="24"/>
        <end position="833"/>
    </location>
</feature>
<evidence type="ECO:0000256" key="1">
    <source>
        <dbReference type="SAM" id="SignalP"/>
    </source>
</evidence>
<proteinExistence type="predicted"/>
<dbReference type="AlphaFoldDB" id="A0A2K8P4G0"/>
<evidence type="ECO:0008006" key="4">
    <source>
        <dbReference type="Google" id="ProtNLM"/>
    </source>
</evidence>
<dbReference type="Proteomes" id="UP000232223">
    <property type="component" value="Chromosome"/>
</dbReference>
<sequence length="833" mass="93737">MVGMKKLITLIGATSLSVSPVMAVVSCKYIDTIQKSIDNKLAEVMASTSNYFKGAILANSEGYNGPSVDKYISKLKVKDMTNKVNDSSQMSKLFDTFFNTTQANTYMNNDVYSKAEFDNPVQENEMSKLINTLQKAYNEIYKLVGINFDPTLWNTALPLLLSSLSEKNILSVQKIMPKISKLLSIMKDVKVPNYKELIKMGIKTNQDLKIYFSYQLSLFAANLFDIKLDEEFDFNIEHEDINLDYYYYNSSVWTKIFKKINNKENNSKVSFTGESLALLINALFGINWYIQNFTTDEYDLNSEDMLDDNHIFSIDKTNLEVIADINKSQISEKIIDATNIDGLLQFFYDLFSGEPDKNSYKLLRTLKILFQVDDDITTGNKNLNFDKKVLKIESKTMDFKLGEWSSNGKKENGAMNTFLSSTLDGIIKAYTASFDPDGGIMDFLNKIGMGSEQLGGVASGVISSIFTGIDMDNFFATLIEQVKGSLNNALKWSFIKNNEKLVEQIKNIMIKAEELEPKILHLVNSEGSFTNKFLGYLVNTDIRKLMKILGLENSLPIELPKISLKQIIDIQITKEIKLSDILRLGTKGLSYLVALLGKGVAPKIVNIADAFNDVSLFLDDDFKIINGSSTPVKMTELFENNSNLIINDNGKEYTYVLALATKLSDKKNTGIKVTIPGGNGKNGLSKNRDLNSRQAAKWMMGLGVELENGQIDWNQFRAGTILSSISTLWNDETGKLITGILGGINDILKALADMFDDKQNKSYLEDLNYIHFNTKLISYTNFRNGKSDSQVTYNINYKNGSINNNYTVKLVLPGTKENENNAKYEILEFKLNK</sequence>
<gene>
    <name evidence="2" type="ORF">MTABA_v1c01640</name>
</gene>
<keyword evidence="3" id="KW-1185">Reference proteome</keyword>
<dbReference type="PROSITE" id="PS51257">
    <property type="entry name" value="PROKAR_LIPOPROTEIN"/>
    <property type="match status" value="1"/>
</dbReference>
<name>A0A2K8P4G0_9MOLU</name>
<dbReference type="InterPro" id="IPR054816">
    <property type="entry name" value="Lipoprotein_mollicutes-type_CS"/>
</dbReference>
<dbReference type="EMBL" id="CP024969">
    <property type="protein sequence ID" value="ATZ21368.1"/>
    <property type="molecule type" value="Genomic_DNA"/>
</dbReference>
<dbReference type="KEGG" id="mtab:MTABA_v1c01640"/>
<organism evidence="2 3">
    <name type="scientific">Mesoplasma tabanidae</name>
    <dbReference type="NCBI Taxonomy" id="219745"/>
    <lineage>
        <taxon>Bacteria</taxon>
        <taxon>Bacillati</taxon>
        <taxon>Mycoplasmatota</taxon>
        <taxon>Mollicutes</taxon>
        <taxon>Entomoplasmatales</taxon>
        <taxon>Entomoplasmataceae</taxon>
        <taxon>Mesoplasma</taxon>
    </lineage>
</organism>
<evidence type="ECO:0000313" key="2">
    <source>
        <dbReference type="EMBL" id="ATZ21368.1"/>
    </source>
</evidence>
<keyword evidence="1" id="KW-0732">Signal</keyword>
<accession>A0A2K8P4G0</accession>
<protein>
    <recommendedName>
        <fullName evidence="4">MOLPALP family lipoprotein</fullName>
    </recommendedName>
</protein>
<reference evidence="2 3" key="1">
    <citation type="submission" date="2017-11" db="EMBL/GenBank/DDBJ databases">
        <title>Genome sequence of Mesoplasma tabanidae BARC 857 (ATCC 49584).</title>
        <authorList>
            <person name="Lo W.-S."/>
            <person name="Kuo C.-H."/>
        </authorList>
    </citation>
    <scope>NUCLEOTIDE SEQUENCE [LARGE SCALE GENOMIC DNA]</scope>
    <source>
        <strain evidence="2 3">BARC 857</strain>
    </source>
</reference>
<feature type="signal peptide" evidence="1">
    <location>
        <begin position="1"/>
        <end position="23"/>
    </location>
</feature>